<gene>
    <name evidence="1" type="ORF">MSZNOR_0734</name>
</gene>
<keyword evidence="2" id="KW-1185">Reference proteome</keyword>
<sequence>MRRFNALLRFLVGKGLPPIDSERAFPPMPPDDIDLGGGARPAGRKQLALSVWVNRVEHWLVGNPSPAGLRWFEETVRNGFPTFSWTPVRSV</sequence>
<accession>A0ABM9HXP1</accession>
<proteinExistence type="predicted"/>
<evidence type="ECO:0000313" key="1">
    <source>
        <dbReference type="EMBL" id="CAI8755604.1"/>
    </source>
</evidence>
<dbReference type="Proteomes" id="UP001162030">
    <property type="component" value="Chromosome"/>
</dbReference>
<reference evidence="1 2" key="1">
    <citation type="submission" date="2023-03" db="EMBL/GenBank/DDBJ databases">
        <authorList>
            <person name="Pearce D."/>
        </authorList>
    </citation>
    <scope>NUCLEOTIDE SEQUENCE [LARGE SCALE GENOMIC DNA]</scope>
    <source>
        <strain evidence="1">Msz</strain>
    </source>
</reference>
<organism evidence="1 2">
    <name type="scientific">Methylocaldum szegediense</name>
    <dbReference type="NCBI Taxonomy" id="73780"/>
    <lineage>
        <taxon>Bacteria</taxon>
        <taxon>Pseudomonadati</taxon>
        <taxon>Pseudomonadota</taxon>
        <taxon>Gammaproteobacteria</taxon>
        <taxon>Methylococcales</taxon>
        <taxon>Methylococcaceae</taxon>
        <taxon>Methylocaldum</taxon>
    </lineage>
</organism>
<protein>
    <recommendedName>
        <fullName evidence="3">Transposase</fullName>
    </recommendedName>
</protein>
<evidence type="ECO:0008006" key="3">
    <source>
        <dbReference type="Google" id="ProtNLM"/>
    </source>
</evidence>
<evidence type="ECO:0000313" key="2">
    <source>
        <dbReference type="Proteomes" id="UP001162030"/>
    </source>
</evidence>
<name>A0ABM9HXP1_9GAMM</name>
<dbReference type="EMBL" id="OX458333">
    <property type="protein sequence ID" value="CAI8755604.1"/>
    <property type="molecule type" value="Genomic_DNA"/>
</dbReference>